<dbReference type="Pfam" id="PF16746">
    <property type="entry name" value="BAR_3"/>
    <property type="match status" value="1"/>
</dbReference>
<sequence>MAQCKIDFGECLKDSPKFRLRLEQEESEIEHLESRLEKIIKACSAAVDSGKEYIRHQSTFATSLWDLQKHFQDSKNSTNALAQLIQLLQEMNMFHTTLLDQANRTVLKNLTGFLKRDIREVKEYRQIFTKVSENLDAAVYKNSQVSRNRPADVLEAENVLSASKTCFNHTALDYVNYITLLQNRKRHEILGTLLSYLKACSTYFHQGSDLCEDYGTFFKSLDDEIGLMRSEYGVLDKQMQNRHTCVNDPRPDQQSEGGDDSTGGGVDGGGGDAGDDGRRASGVPNYMEGYLFKRTSNAFKTWNRRWFCMRDNQLFYRKRTGEELPTVMEEDLRLCTVRPLVDSDRRYCFEVISPTKSHILQADSEVMMSAWIKALQKGIDSAIQHSAYSSDIRGLASGVGGGGSSQQQQQQQRAATLMMGGGGG</sequence>
<dbReference type="InterPro" id="IPR001849">
    <property type="entry name" value="PH_domain"/>
</dbReference>
<proteinExistence type="predicted"/>
<dbReference type="FunFam" id="2.30.29.30:FF:000026">
    <property type="entry name" value="Arf-GAP with coiled-coil, ANK repeat and PH domain-containing protein 2"/>
    <property type="match status" value="1"/>
</dbReference>
<dbReference type="SUPFAM" id="SSF103657">
    <property type="entry name" value="BAR/IMD domain-like"/>
    <property type="match status" value="1"/>
</dbReference>
<dbReference type="GO" id="GO:0005737">
    <property type="term" value="C:cytoplasm"/>
    <property type="evidence" value="ECO:0007669"/>
    <property type="project" value="InterPro"/>
</dbReference>
<dbReference type="SUPFAM" id="SSF50729">
    <property type="entry name" value="PH domain-like"/>
    <property type="match status" value="1"/>
</dbReference>
<dbReference type="Proteomes" id="UP000075901">
    <property type="component" value="Unassembled WGS sequence"/>
</dbReference>
<feature type="region of interest" description="Disordered" evidence="6">
    <location>
        <begin position="243"/>
        <end position="279"/>
    </location>
</feature>
<dbReference type="AlphaFoldDB" id="A0A182SAK4"/>
<reference evidence="9" key="1">
    <citation type="submission" date="2013-09" db="EMBL/GenBank/DDBJ databases">
        <title>The Genome Sequence of Anopheles maculatus species B.</title>
        <authorList>
            <consortium name="The Broad Institute Genomics Platform"/>
            <person name="Neafsey D.E."/>
            <person name="Besansky N."/>
            <person name="Howell P."/>
            <person name="Walton C."/>
            <person name="Young S.K."/>
            <person name="Zeng Q."/>
            <person name="Gargeya S."/>
            <person name="Fitzgerald M."/>
            <person name="Haas B."/>
            <person name="Abouelleil A."/>
            <person name="Allen A.W."/>
            <person name="Alvarado L."/>
            <person name="Arachchi H.M."/>
            <person name="Berlin A.M."/>
            <person name="Chapman S.B."/>
            <person name="Gainer-Dewar J."/>
            <person name="Goldberg J."/>
            <person name="Griggs A."/>
            <person name="Gujja S."/>
            <person name="Hansen M."/>
            <person name="Howarth C."/>
            <person name="Imamovic A."/>
            <person name="Ireland A."/>
            <person name="Larimer J."/>
            <person name="McCowan C."/>
            <person name="Murphy C."/>
            <person name="Pearson M."/>
            <person name="Poon T.W."/>
            <person name="Priest M."/>
            <person name="Roberts A."/>
            <person name="Saif S."/>
            <person name="Shea T."/>
            <person name="Sisk P."/>
            <person name="Sykes S."/>
            <person name="Wortman J."/>
            <person name="Nusbaum C."/>
            <person name="Birren B."/>
        </authorList>
    </citation>
    <scope>NUCLEOTIDE SEQUENCE [LARGE SCALE GENOMIC DNA]</scope>
    <source>
        <strain evidence="9">maculatus3</strain>
    </source>
</reference>
<feature type="region of interest" description="Disordered" evidence="6">
    <location>
        <begin position="398"/>
        <end position="424"/>
    </location>
</feature>
<feature type="compositionally biased region" description="Gly residues" evidence="6">
    <location>
        <begin position="260"/>
        <end position="272"/>
    </location>
</feature>
<name>A0A182SAK4_9DIPT</name>
<dbReference type="VEuPathDB" id="VectorBase:AMAM002952"/>
<evidence type="ECO:0000313" key="9">
    <source>
        <dbReference type="Proteomes" id="UP000075901"/>
    </source>
</evidence>
<evidence type="ECO:0000256" key="4">
    <source>
        <dbReference type="ARBA" id="ARBA00022833"/>
    </source>
</evidence>
<accession>A0A182SAK4</accession>
<keyword evidence="2" id="KW-0677">Repeat</keyword>
<dbReference type="SMART" id="SM00233">
    <property type="entry name" value="PH"/>
    <property type="match status" value="1"/>
</dbReference>
<reference evidence="8" key="2">
    <citation type="submission" date="2020-05" db="UniProtKB">
        <authorList>
            <consortium name="EnsemblMetazoa"/>
        </authorList>
    </citation>
    <scope>IDENTIFICATION</scope>
    <source>
        <strain evidence="8">maculatus3</strain>
    </source>
</reference>
<evidence type="ECO:0000256" key="6">
    <source>
        <dbReference type="SAM" id="MobiDB-lite"/>
    </source>
</evidence>
<dbReference type="PROSITE" id="PS50003">
    <property type="entry name" value="PH_DOMAIN"/>
    <property type="match status" value="1"/>
</dbReference>
<dbReference type="GO" id="GO:0005096">
    <property type="term" value="F:GTPase activator activity"/>
    <property type="evidence" value="ECO:0007669"/>
    <property type="project" value="InterPro"/>
</dbReference>
<evidence type="ECO:0000256" key="1">
    <source>
        <dbReference type="ARBA" id="ARBA00022723"/>
    </source>
</evidence>
<keyword evidence="1" id="KW-0479">Metal-binding</keyword>
<evidence type="ECO:0000256" key="2">
    <source>
        <dbReference type="ARBA" id="ARBA00022737"/>
    </source>
</evidence>
<dbReference type="Gene3D" id="1.20.1270.60">
    <property type="entry name" value="Arfaptin homology (AH) domain/BAR domain"/>
    <property type="match status" value="1"/>
</dbReference>
<dbReference type="CDD" id="cd13250">
    <property type="entry name" value="PH_ACAP"/>
    <property type="match status" value="1"/>
</dbReference>
<evidence type="ECO:0000256" key="3">
    <source>
        <dbReference type="ARBA" id="ARBA00022771"/>
    </source>
</evidence>
<dbReference type="InterPro" id="IPR011993">
    <property type="entry name" value="PH-like_dom_sf"/>
</dbReference>
<dbReference type="Pfam" id="PF00169">
    <property type="entry name" value="PH"/>
    <property type="match status" value="1"/>
</dbReference>
<dbReference type="FunFam" id="1.20.1270.60:FF:000025">
    <property type="entry name" value="arf-GAP with coiled-coil, ANK repeat and PH domain-containing protein 2"/>
    <property type="match status" value="1"/>
</dbReference>
<keyword evidence="4" id="KW-0862">Zinc</keyword>
<evidence type="ECO:0000313" key="8">
    <source>
        <dbReference type="EnsemblMetazoa" id="AMAM002952-PA"/>
    </source>
</evidence>
<organism evidence="8 9">
    <name type="scientific">Anopheles maculatus</name>
    <dbReference type="NCBI Taxonomy" id="74869"/>
    <lineage>
        <taxon>Eukaryota</taxon>
        <taxon>Metazoa</taxon>
        <taxon>Ecdysozoa</taxon>
        <taxon>Arthropoda</taxon>
        <taxon>Hexapoda</taxon>
        <taxon>Insecta</taxon>
        <taxon>Pterygota</taxon>
        <taxon>Neoptera</taxon>
        <taxon>Endopterygota</taxon>
        <taxon>Diptera</taxon>
        <taxon>Nematocera</taxon>
        <taxon>Culicoidea</taxon>
        <taxon>Culicidae</taxon>
        <taxon>Anophelinae</taxon>
        <taxon>Anopheles</taxon>
        <taxon>Anopheles maculatus group</taxon>
    </lineage>
</organism>
<dbReference type="Gene3D" id="2.30.29.30">
    <property type="entry name" value="Pleckstrin-homology domain (PH domain)/Phosphotyrosine-binding domain (PTB)"/>
    <property type="match status" value="1"/>
</dbReference>
<dbReference type="PANTHER" id="PTHR23180">
    <property type="entry name" value="CENTAURIN/ARF"/>
    <property type="match status" value="1"/>
</dbReference>
<feature type="domain" description="PH" evidence="7">
    <location>
        <begin position="284"/>
        <end position="380"/>
    </location>
</feature>
<protein>
    <submittedName>
        <fullName evidence="8">PH domain-containing protein</fullName>
    </submittedName>
</protein>
<dbReference type="GO" id="GO:0008270">
    <property type="term" value="F:zinc ion binding"/>
    <property type="evidence" value="ECO:0007669"/>
    <property type="project" value="UniProtKB-KW"/>
</dbReference>
<dbReference type="InterPro" id="IPR027267">
    <property type="entry name" value="AH/BAR_dom_sf"/>
</dbReference>
<dbReference type="InterPro" id="IPR004148">
    <property type="entry name" value="BAR_dom"/>
</dbReference>
<dbReference type="EnsemblMetazoa" id="AMAM002952-RA">
    <property type="protein sequence ID" value="AMAM002952-PA"/>
    <property type="gene ID" value="AMAM002952"/>
</dbReference>
<keyword evidence="9" id="KW-1185">Reference proteome</keyword>
<evidence type="ECO:0000259" key="7">
    <source>
        <dbReference type="PROSITE" id="PS50003"/>
    </source>
</evidence>
<keyword evidence="3" id="KW-0863">Zinc-finger</keyword>
<keyword evidence="5" id="KW-0040">ANK repeat</keyword>
<dbReference type="InterPro" id="IPR045258">
    <property type="entry name" value="ACAP1/2/3-like"/>
</dbReference>
<dbReference type="PANTHER" id="PTHR23180:SF399">
    <property type="entry name" value="BLOWN FUSE, ISOFORM A-RELATED"/>
    <property type="match status" value="1"/>
</dbReference>
<dbReference type="CDD" id="cd07603">
    <property type="entry name" value="BAR_ACAPs"/>
    <property type="match status" value="1"/>
</dbReference>
<evidence type="ECO:0000256" key="5">
    <source>
        <dbReference type="ARBA" id="ARBA00023043"/>
    </source>
</evidence>